<comment type="subcellular location">
    <subcellularLocation>
        <location evidence="1">Nucleus</location>
    </subcellularLocation>
</comment>
<gene>
    <name evidence="5" type="ORF">SBRCBS47491_005826</name>
</gene>
<proteinExistence type="predicted"/>
<accession>A0ABP0C0B8</accession>
<evidence type="ECO:0000313" key="5">
    <source>
        <dbReference type="EMBL" id="CAK7225258.1"/>
    </source>
</evidence>
<evidence type="ECO:0000259" key="4">
    <source>
        <dbReference type="SMART" id="SM00906"/>
    </source>
</evidence>
<dbReference type="Proteomes" id="UP001642406">
    <property type="component" value="Unassembled WGS sequence"/>
</dbReference>
<evidence type="ECO:0000313" key="6">
    <source>
        <dbReference type="Proteomes" id="UP001642406"/>
    </source>
</evidence>
<organism evidence="5 6">
    <name type="scientific">Sporothrix bragantina</name>
    <dbReference type="NCBI Taxonomy" id="671064"/>
    <lineage>
        <taxon>Eukaryota</taxon>
        <taxon>Fungi</taxon>
        <taxon>Dikarya</taxon>
        <taxon>Ascomycota</taxon>
        <taxon>Pezizomycotina</taxon>
        <taxon>Sordariomycetes</taxon>
        <taxon>Sordariomycetidae</taxon>
        <taxon>Ophiostomatales</taxon>
        <taxon>Ophiostomataceae</taxon>
        <taxon>Sporothrix</taxon>
    </lineage>
</organism>
<reference evidence="5 6" key="1">
    <citation type="submission" date="2024-01" db="EMBL/GenBank/DDBJ databases">
        <authorList>
            <person name="Allen C."/>
            <person name="Tagirdzhanova G."/>
        </authorList>
    </citation>
    <scope>NUCLEOTIDE SEQUENCE [LARGE SCALE GENOMIC DNA]</scope>
</reference>
<dbReference type="PANTHER" id="PTHR31001">
    <property type="entry name" value="UNCHARACTERIZED TRANSCRIPTIONAL REGULATORY PROTEIN"/>
    <property type="match status" value="1"/>
</dbReference>
<dbReference type="InterPro" id="IPR050613">
    <property type="entry name" value="Sec_Metabolite_Reg"/>
</dbReference>
<dbReference type="SMART" id="SM00906">
    <property type="entry name" value="Fungal_trans"/>
    <property type="match status" value="1"/>
</dbReference>
<dbReference type="EMBL" id="CAWUHC010000053">
    <property type="protein sequence ID" value="CAK7225258.1"/>
    <property type="molecule type" value="Genomic_DNA"/>
</dbReference>
<evidence type="ECO:0000256" key="2">
    <source>
        <dbReference type="ARBA" id="ARBA00023242"/>
    </source>
</evidence>
<feature type="domain" description="Xylanolytic transcriptional activator regulatory" evidence="4">
    <location>
        <begin position="265"/>
        <end position="346"/>
    </location>
</feature>
<dbReference type="InterPro" id="IPR007219">
    <property type="entry name" value="XnlR_reg_dom"/>
</dbReference>
<sequence length="635" mass="70341">MAAMVTRIAALEKQLNEAKTAKSTAKPETRPITKISTETRQTSQKTTVAHRTKDNEYPTPPNTTDREDILVQNGSSSQYFNEVLLSRVMADDDGLGHSLLSAAQSPVGNLSLLSSSTLSPFNALGILSSPLPSPPARLHPPKTVAVRLWYIFVDRVDGCSGLKLLHVPTDQVRVFAAIHDPAAASYEDLALAFAIYYAARVADDDEDGQESDRGGGRETELLRYKAGLEQSLAHGDFLDRPTLTGLLALAIYLAALRFCNRGKGLWVLNGLAVRVAQSLGLHRDGGRLKNLTPFDAEIRRRLWWHLLSRDWRASEDYGLEGGSSSSTTRSLLLDTEVLLPLNVDDQLLYPGMKERPLPHESWTAMTFSLIHIELCRTAQRLAVQASSYSSTRQGPPESVRAGIIANLRADIESRLVHCNFVIPQQRMTILCARFLLRKLDFVSRLQWAIRRGGGDDSIGKGTRNKRQVKKRDDDLVSDANLVEALAILRPRLFREDEVLLQYAWARKAYPQYHVGMYVLWHLCRQPTGPHVDEAWEAVDLFFSQEEEIVHSGGASGIGLGSKFAVLAALKTKAEAVRGRTETVSTLDNADTMSATPTVPTSPSLDFNDFLLDTDMLDFGLDDVWSAWGNEQPMLL</sequence>
<dbReference type="Pfam" id="PF04082">
    <property type="entry name" value="Fungal_trans"/>
    <property type="match status" value="1"/>
</dbReference>
<keyword evidence="2" id="KW-0539">Nucleus</keyword>
<evidence type="ECO:0000256" key="1">
    <source>
        <dbReference type="ARBA" id="ARBA00004123"/>
    </source>
</evidence>
<feature type="region of interest" description="Disordered" evidence="3">
    <location>
        <begin position="18"/>
        <end position="66"/>
    </location>
</feature>
<keyword evidence="6" id="KW-1185">Reference proteome</keyword>
<evidence type="ECO:0000256" key="3">
    <source>
        <dbReference type="SAM" id="MobiDB-lite"/>
    </source>
</evidence>
<dbReference type="CDD" id="cd12148">
    <property type="entry name" value="fungal_TF_MHR"/>
    <property type="match status" value="1"/>
</dbReference>
<comment type="caution">
    <text evidence="5">The sequence shown here is derived from an EMBL/GenBank/DDBJ whole genome shotgun (WGS) entry which is preliminary data.</text>
</comment>
<feature type="compositionally biased region" description="Basic and acidic residues" evidence="3">
    <location>
        <begin position="18"/>
        <end position="31"/>
    </location>
</feature>
<name>A0ABP0C0B8_9PEZI</name>
<feature type="compositionally biased region" description="Polar residues" evidence="3">
    <location>
        <begin position="34"/>
        <end position="49"/>
    </location>
</feature>
<dbReference type="PANTHER" id="PTHR31001:SF57">
    <property type="entry name" value="ZN(II)2CYS6 TRANSCRIPTION FACTOR (EUROFUNG)"/>
    <property type="match status" value="1"/>
</dbReference>
<protein>
    <recommendedName>
        <fullName evidence="4">Xylanolytic transcriptional activator regulatory domain-containing protein</fullName>
    </recommendedName>
</protein>